<reference evidence="2 3" key="1">
    <citation type="journal article" date="2017" name="ISME J.">
        <title>Energy and carbon metabolisms in a deep terrestrial subsurface fluid microbial community.</title>
        <authorList>
            <person name="Momper L."/>
            <person name="Jungbluth S.P."/>
            <person name="Lee M.D."/>
            <person name="Amend J.P."/>
        </authorList>
    </citation>
    <scope>NUCLEOTIDE SEQUENCE [LARGE SCALE GENOMIC DNA]</scope>
    <source>
        <strain evidence="2">SURF_26</strain>
    </source>
</reference>
<evidence type="ECO:0008006" key="4">
    <source>
        <dbReference type="Google" id="ProtNLM"/>
    </source>
</evidence>
<evidence type="ECO:0000313" key="2">
    <source>
        <dbReference type="EMBL" id="RJP60850.1"/>
    </source>
</evidence>
<dbReference type="AlphaFoldDB" id="A0A3A4R423"/>
<keyword evidence="1" id="KW-0472">Membrane</keyword>
<protein>
    <recommendedName>
        <fullName evidence="4">Protein BatD</fullName>
    </recommendedName>
</protein>
<evidence type="ECO:0000256" key="1">
    <source>
        <dbReference type="SAM" id="Phobius"/>
    </source>
</evidence>
<sequence length="295" mass="33590">MNYKVDSRVDTTQTAPGKIITLTVSLIWEGTVEDITLQPVKPPDAYLMELADIKQENSTYLFNNLKYTACTIAYTFSATEPGEGRISYAVLEFTENDTQIKRVERTPAYDIAIYSPGRYLLRQAARYAVMGIIGLALLAVVTVIILGIRKHHLKRVAVVQQELASSTDFEHQMLDELKRVRAYKLSGETDKFFDGLSKVLYSYFEKRYGISFARSLAVSEDELINKHQVPTSLLIEFKDIVATASRIKFSGESLPPDELDRWYKRAEKLIKAFITRKKQEKIQNINLVDNEGESQ</sequence>
<dbReference type="Proteomes" id="UP000266426">
    <property type="component" value="Unassembled WGS sequence"/>
</dbReference>
<feature type="transmembrane region" description="Helical" evidence="1">
    <location>
        <begin position="127"/>
        <end position="148"/>
    </location>
</feature>
<name>A0A3A4R423_9BACT</name>
<gene>
    <name evidence="2" type="ORF">C4541_03255</name>
</gene>
<evidence type="ECO:0000313" key="3">
    <source>
        <dbReference type="Proteomes" id="UP000266426"/>
    </source>
</evidence>
<proteinExistence type="predicted"/>
<keyword evidence="1" id="KW-1133">Transmembrane helix</keyword>
<accession>A0A3A4R423</accession>
<keyword evidence="1" id="KW-0812">Transmembrane</keyword>
<organism evidence="2 3">
    <name type="scientific">Candidatus Auribacter fodinae</name>
    <dbReference type="NCBI Taxonomy" id="2093366"/>
    <lineage>
        <taxon>Bacteria</taxon>
        <taxon>Pseudomonadati</taxon>
        <taxon>Candidatus Auribacterota</taxon>
        <taxon>Candidatus Auribacteria</taxon>
        <taxon>Candidatus Auribacterales</taxon>
        <taxon>Candidatus Auribacteraceae</taxon>
        <taxon>Candidatus Auribacter</taxon>
    </lineage>
</organism>
<dbReference type="EMBL" id="QZJZ01000021">
    <property type="protein sequence ID" value="RJP60850.1"/>
    <property type="molecule type" value="Genomic_DNA"/>
</dbReference>
<comment type="caution">
    <text evidence="2">The sequence shown here is derived from an EMBL/GenBank/DDBJ whole genome shotgun (WGS) entry which is preliminary data.</text>
</comment>